<sequence>MRALRVEPGMREPRDAWVRWLRSICLEDVKRVGAKAARLGELARGGFDVPEGFALTVDVLDHFLEHHGLDARSDARALQEAPLPSEVSVRLREALVELGGGPVAVRSSGVEEDGAAASFAGQFETVLDVRGPDALEAAVRRCWASSVGERVRLYAKRRGREVSPRMGVFIQRMLSPDAAGVVFTANPVTGARDEVLINAVRGLAERLVSGECSPDEWTVRGDEVRCLANVEQSLTVEQARALALLARQVERQFGQPQDIEWALTGCRLRLLQARPISALPGPAAGSPAR</sequence>
<dbReference type="Gene3D" id="3.30.1490.20">
    <property type="entry name" value="ATP-grasp fold, A domain"/>
    <property type="match status" value="1"/>
</dbReference>
<proteinExistence type="predicted"/>
<dbReference type="InterPro" id="IPR002192">
    <property type="entry name" value="PPDK_AMP/ATP-bd"/>
</dbReference>
<dbReference type="GO" id="GO:0005524">
    <property type="term" value="F:ATP binding"/>
    <property type="evidence" value="ECO:0007669"/>
    <property type="project" value="InterPro"/>
</dbReference>
<dbReference type="Pfam" id="PF01326">
    <property type="entry name" value="PPDK_N"/>
    <property type="match status" value="2"/>
</dbReference>
<accession>L7UI01</accession>
<reference evidence="2 3" key="1">
    <citation type="journal article" date="2013" name="Genome Announc.">
        <title>Complete genome sequence of Myxococcus stipitatus strain DSM 14675, a fruiting myxobacterium.</title>
        <authorList>
            <person name="Huntley S."/>
            <person name="Kneip S."/>
            <person name="Treuner-Lange A."/>
            <person name="Sogaard-Andersen L."/>
        </authorList>
    </citation>
    <scope>NUCLEOTIDE SEQUENCE [LARGE SCALE GENOMIC DNA]</scope>
    <source>
        <strain evidence="3">DSM 14675 / JCM 12634 / Mx s8</strain>
    </source>
</reference>
<protein>
    <submittedName>
        <fullName evidence="2">Phosphoenolpyruvate synthase</fullName>
    </submittedName>
</protein>
<dbReference type="KEGG" id="msd:MYSTI_04789"/>
<dbReference type="OrthoDB" id="9765468at2"/>
<dbReference type="EMBL" id="CP004025">
    <property type="protein sequence ID" value="AGC46079.1"/>
    <property type="molecule type" value="Genomic_DNA"/>
</dbReference>
<dbReference type="AlphaFoldDB" id="L7UI01"/>
<dbReference type="InterPro" id="IPR051549">
    <property type="entry name" value="PEP_Utilizing_Enz"/>
</dbReference>
<dbReference type="GO" id="GO:0016301">
    <property type="term" value="F:kinase activity"/>
    <property type="evidence" value="ECO:0007669"/>
    <property type="project" value="InterPro"/>
</dbReference>
<dbReference type="Gene3D" id="3.30.470.20">
    <property type="entry name" value="ATP-grasp fold, B domain"/>
    <property type="match status" value="2"/>
</dbReference>
<dbReference type="HOGENOM" id="CLU_007308_6_0_7"/>
<evidence type="ECO:0000313" key="2">
    <source>
        <dbReference type="EMBL" id="AGC46079.1"/>
    </source>
</evidence>
<dbReference type="eggNOG" id="COG0574">
    <property type="taxonomic scope" value="Bacteria"/>
</dbReference>
<organism evidence="2 3">
    <name type="scientific">Myxococcus stipitatus (strain DSM 14675 / JCM 12634 / Mx s8)</name>
    <dbReference type="NCBI Taxonomy" id="1278073"/>
    <lineage>
        <taxon>Bacteria</taxon>
        <taxon>Pseudomonadati</taxon>
        <taxon>Myxococcota</taxon>
        <taxon>Myxococcia</taxon>
        <taxon>Myxococcales</taxon>
        <taxon>Cystobacterineae</taxon>
        <taxon>Myxococcaceae</taxon>
        <taxon>Myxococcus</taxon>
    </lineage>
</organism>
<keyword evidence="2" id="KW-0670">Pyruvate</keyword>
<dbReference type="SUPFAM" id="SSF56059">
    <property type="entry name" value="Glutathione synthetase ATP-binding domain-like"/>
    <property type="match status" value="1"/>
</dbReference>
<feature type="domain" description="Pyruvate phosphate dikinase AMP/ATP-binding" evidence="1">
    <location>
        <begin position="30"/>
        <end position="224"/>
    </location>
</feature>
<dbReference type="Proteomes" id="UP000011131">
    <property type="component" value="Chromosome"/>
</dbReference>
<dbReference type="PANTHER" id="PTHR43615">
    <property type="entry name" value="PHOSPHOENOLPYRUVATE SYNTHASE-RELATED"/>
    <property type="match status" value="1"/>
</dbReference>
<evidence type="ECO:0000313" key="3">
    <source>
        <dbReference type="Proteomes" id="UP000011131"/>
    </source>
</evidence>
<gene>
    <name evidence="2" type="ordered locus">MYSTI_04789</name>
</gene>
<dbReference type="PATRIC" id="fig|1278073.3.peg.4862"/>
<dbReference type="InterPro" id="IPR013815">
    <property type="entry name" value="ATP_grasp_subdomain_1"/>
</dbReference>
<dbReference type="STRING" id="1278073.MYSTI_04789"/>
<feature type="domain" description="Pyruvate phosphate dikinase AMP/ATP-binding" evidence="1">
    <location>
        <begin position="231"/>
        <end position="278"/>
    </location>
</feature>
<keyword evidence="3" id="KW-1185">Reference proteome</keyword>
<name>L7UI01_MYXSD</name>
<evidence type="ECO:0000259" key="1">
    <source>
        <dbReference type="Pfam" id="PF01326"/>
    </source>
</evidence>
<dbReference type="PANTHER" id="PTHR43615:SF1">
    <property type="entry name" value="PPDK_N DOMAIN-CONTAINING PROTEIN"/>
    <property type="match status" value="1"/>
</dbReference>